<dbReference type="Proteomes" id="UP000243499">
    <property type="component" value="Chromosome 3"/>
</dbReference>
<dbReference type="Gramene" id="PVH61917">
    <property type="protein sequence ID" value="PVH61917"/>
    <property type="gene ID" value="PAHAL_3G157200"/>
</dbReference>
<sequence>MCWIVFRGEEDSSTCDQQTRPDQIRPGADRKQPTTRHGLDASPPFCFVLFCPSLLPCQAMYSRLGVLGLDLAKSKGGLLTCCVAIRRVGCTRPCGW</sequence>
<dbReference type="EMBL" id="CM008048">
    <property type="protein sequence ID" value="PVH61917.1"/>
    <property type="molecule type" value="Genomic_DNA"/>
</dbReference>
<evidence type="ECO:0000313" key="2">
    <source>
        <dbReference type="EMBL" id="PVH61917.1"/>
    </source>
</evidence>
<evidence type="ECO:0000256" key="1">
    <source>
        <dbReference type="SAM" id="MobiDB-lite"/>
    </source>
</evidence>
<dbReference type="AlphaFoldDB" id="A0A2T8KIA2"/>
<organism evidence="2">
    <name type="scientific">Panicum hallii</name>
    <dbReference type="NCBI Taxonomy" id="206008"/>
    <lineage>
        <taxon>Eukaryota</taxon>
        <taxon>Viridiplantae</taxon>
        <taxon>Streptophyta</taxon>
        <taxon>Embryophyta</taxon>
        <taxon>Tracheophyta</taxon>
        <taxon>Spermatophyta</taxon>
        <taxon>Magnoliopsida</taxon>
        <taxon>Liliopsida</taxon>
        <taxon>Poales</taxon>
        <taxon>Poaceae</taxon>
        <taxon>PACMAD clade</taxon>
        <taxon>Panicoideae</taxon>
        <taxon>Panicodae</taxon>
        <taxon>Paniceae</taxon>
        <taxon>Panicinae</taxon>
        <taxon>Panicum</taxon>
        <taxon>Panicum sect. Panicum</taxon>
    </lineage>
</organism>
<name>A0A2T8KIA2_9POAL</name>
<protein>
    <submittedName>
        <fullName evidence="2">Uncharacterized protein</fullName>
    </submittedName>
</protein>
<accession>A0A2T8KIA2</accession>
<reference evidence="2" key="1">
    <citation type="submission" date="2018-04" db="EMBL/GenBank/DDBJ databases">
        <title>WGS assembly of Panicum hallii.</title>
        <authorList>
            <person name="Lovell J."/>
            <person name="Jenkins J."/>
            <person name="Lowry D."/>
            <person name="Mamidi S."/>
            <person name="Sreedasyam A."/>
            <person name="Weng X."/>
            <person name="Barry K."/>
            <person name="Bonette J."/>
            <person name="Campitelli B."/>
            <person name="Daum C."/>
            <person name="Gordon S."/>
            <person name="Gould B."/>
            <person name="Lipzen A."/>
            <person name="Macqueen A."/>
            <person name="Palacio-Mejia J."/>
            <person name="Plott C."/>
            <person name="Shakirov E."/>
            <person name="Shu S."/>
            <person name="Yoshinaga Y."/>
            <person name="Zane M."/>
            <person name="Rokhsar D."/>
            <person name="Grimwood J."/>
            <person name="Schmutz J."/>
            <person name="Juenger T."/>
        </authorList>
    </citation>
    <scope>NUCLEOTIDE SEQUENCE [LARGE SCALE GENOMIC DNA]</scope>
    <source>
        <strain evidence="2">FIL2</strain>
    </source>
</reference>
<feature type="region of interest" description="Disordered" evidence="1">
    <location>
        <begin position="13"/>
        <end position="41"/>
    </location>
</feature>
<proteinExistence type="predicted"/>
<gene>
    <name evidence="2" type="ORF">PAHAL_3G157200</name>
</gene>